<protein>
    <submittedName>
        <fullName evidence="1">Uncharacterized protein</fullName>
    </submittedName>
</protein>
<organism evidence="1">
    <name type="scientific">Aphanomyces astaci</name>
    <name type="common">Crayfish plague agent</name>
    <dbReference type="NCBI Taxonomy" id="112090"/>
    <lineage>
        <taxon>Eukaryota</taxon>
        <taxon>Sar</taxon>
        <taxon>Stramenopiles</taxon>
        <taxon>Oomycota</taxon>
        <taxon>Saprolegniomycetes</taxon>
        <taxon>Saprolegniales</taxon>
        <taxon>Verrucalvaceae</taxon>
        <taxon>Aphanomyces</taxon>
    </lineage>
</organism>
<accession>W4FT75</accession>
<dbReference type="EMBL" id="KI913171">
    <property type="protein sequence ID" value="ETV69863.1"/>
    <property type="molecule type" value="Genomic_DNA"/>
</dbReference>
<reference evidence="1" key="1">
    <citation type="submission" date="2013-12" db="EMBL/GenBank/DDBJ databases">
        <title>The Genome Sequence of Aphanomyces astaci APO3.</title>
        <authorList>
            <consortium name="The Broad Institute Genomics Platform"/>
            <person name="Russ C."/>
            <person name="Tyler B."/>
            <person name="van West P."/>
            <person name="Dieguez-Uribeondo J."/>
            <person name="Young S.K."/>
            <person name="Zeng Q."/>
            <person name="Gargeya S."/>
            <person name="Fitzgerald M."/>
            <person name="Abouelleil A."/>
            <person name="Alvarado L."/>
            <person name="Chapman S.B."/>
            <person name="Gainer-Dewar J."/>
            <person name="Goldberg J."/>
            <person name="Griggs A."/>
            <person name="Gujja S."/>
            <person name="Hansen M."/>
            <person name="Howarth C."/>
            <person name="Imamovic A."/>
            <person name="Ireland A."/>
            <person name="Larimer J."/>
            <person name="McCowan C."/>
            <person name="Murphy C."/>
            <person name="Pearson M."/>
            <person name="Poon T.W."/>
            <person name="Priest M."/>
            <person name="Roberts A."/>
            <person name="Saif S."/>
            <person name="Shea T."/>
            <person name="Sykes S."/>
            <person name="Wortman J."/>
            <person name="Nusbaum C."/>
            <person name="Birren B."/>
        </authorList>
    </citation>
    <scope>NUCLEOTIDE SEQUENCE [LARGE SCALE GENOMIC DNA]</scope>
    <source>
        <strain evidence="1">APO3</strain>
    </source>
</reference>
<dbReference type="AlphaFoldDB" id="W4FT75"/>
<name>W4FT75_APHAT</name>
<dbReference type="GeneID" id="20816473"/>
<sequence length="133" mass="14546">MFAGMGQSRQLNALQFHGFVGQLCRIFARALEEVEAVAAGIHHHTSRAVDSDSLCDGFNGRPSQADTGHAIAWDGPSSYPDAECKFSDHGELDALGKGSFALEAATSTESVYVWCWHYRYDHAEFQVTYEDGG</sequence>
<gene>
    <name evidence="1" type="ORF">H257_14477</name>
</gene>
<proteinExistence type="predicted"/>
<dbReference type="RefSeq" id="XP_009840601.1">
    <property type="nucleotide sequence ID" value="XM_009842299.1"/>
</dbReference>
<evidence type="ECO:0000313" key="1">
    <source>
        <dbReference type="EMBL" id="ETV69863.1"/>
    </source>
</evidence>
<dbReference type="VEuPathDB" id="FungiDB:H257_14477"/>